<dbReference type="PANTHER" id="PTHR33429:SF7">
    <property type="entry name" value="OS02G0708000 PROTEIN"/>
    <property type="match status" value="1"/>
</dbReference>
<feature type="compositionally biased region" description="Acidic residues" evidence="1">
    <location>
        <begin position="283"/>
        <end position="298"/>
    </location>
</feature>
<gene>
    <name evidence="3" type="ORF">OLEA9_A069724</name>
</gene>
<sequence>MSQPVDQVYPNTYTKQPSSNSNGSFGPVFIVLAAVIAISAIACVFGRLCNRKHHRGNKEHHRGKAKPGRGHDLGPKEWESRQKPSFKDEDIEFGFDKRIPTAKVAAHGDPRGPKPSQNGGFKGQLGPDKPNYTARHMFTCAEQDKAEDYMNGSYLLRLILGFACSGSTPPTDDPDLTHFDQDRTHLKQPEIAIFWKVRHVLLTLRDEIGVLRRDIGDLHTEVAALRGDIAGFQGSNSRHDRGSVGEIDVPRDRWATTAGIDEFFYSVPEVGREGVEVRPEVPEVPEEAGVEVPDEAEIEGVKGGTGVPER</sequence>
<protein>
    <submittedName>
        <fullName evidence="3">Uncharacterized protein</fullName>
    </submittedName>
</protein>
<evidence type="ECO:0000313" key="4">
    <source>
        <dbReference type="Proteomes" id="UP000594638"/>
    </source>
</evidence>
<feature type="region of interest" description="Disordered" evidence="1">
    <location>
        <begin position="276"/>
        <end position="310"/>
    </location>
</feature>
<dbReference type="EMBL" id="CACTIH010000259">
    <property type="protein sequence ID" value="CAA2958231.1"/>
    <property type="molecule type" value="Genomic_DNA"/>
</dbReference>
<feature type="region of interest" description="Disordered" evidence="1">
    <location>
        <begin position="104"/>
        <end position="128"/>
    </location>
</feature>
<feature type="compositionally biased region" description="Basic residues" evidence="1">
    <location>
        <begin position="54"/>
        <end position="68"/>
    </location>
</feature>
<evidence type="ECO:0000256" key="1">
    <source>
        <dbReference type="SAM" id="MobiDB-lite"/>
    </source>
</evidence>
<keyword evidence="4" id="KW-1185">Reference proteome</keyword>
<dbReference type="OrthoDB" id="1906668at2759"/>
<feature type="region of interest" description="Disordered" evidence="1">
    <location>
        <begin position="1"/>
        <end position="20"/>
    </location>
</feature>
<dbReference type="Proteomes" id="UP000594638">
    <property type="component" value="Unassembled WGS sequence"/>
</dbReference>
<feature type="compositionally biased region" description="Basic and acidic residues" evidence="1">
    <location>
        <begin position="69"/>
        <end position="92"/>
    </location>
</feature>
<keyword evidence="2" id="KW-0812">Transmembrane</keyword>
<organism evidence="3 4">
    <name type="scientific">Olea europaea subsp. europaea</name>
    <dbReference type="NCBI Taxonomy" id="158383"/>
    <lineage>
        <taxon>Eukaryota</taxon>
        <taxon>Viridiplantae</taxon>
        <taxon>Streptophyta</taxon>
        <taxon>Embryophyta</taxon>
        <taxon>Tracheophyta</taxon>
        <taxon>Spermatophyta</taxon>
        <taxon>Magnoliopsida</taxon>
        <taxon>eudicotyledons</taxon>
        <taxon>Gunneridae</taxon>
        <taxon>Pentapetalae</taxon>
        <taxon>asterids</taxon>
        <taxon>lamiids</taxon>
        <taxon>Lamiales</taxon>
        <taxon>Oleaceae</taxon>
        <taxon>Oleeae</taxon>
        <taxon>Olea</taxon>
    </lineage>
</organism>
<name>A0A8S0PVJ9_OLEEU</name>
<dbReference type="PANTHER" id="PTHR33429">
    <property type="entry name" value="OS02G0708000 PROTEIN-RELATED"/>
    <property type="match status" value="1"/>
</dbReference>
<keyword evidence="2" id="KW-0472">Membrane</keyword>
<dbReference type="AlphaFoldDB" id="A0A8S0PVJ9"/>
<evidence type="ECO:0000256" key="2">
    <source>
        <dbReference type="SAM" id="Phobius"/>
    </source>
</evidence>
<evidence type="ECO:0000313" key="3">
    <source>
        <dbReference type="EMBL" id="CAA2958231.1"/>
    </source>
</evidence>
<feature type="transmembrane region" description="Helical" evidence="2">
    <location>
        <begin position="25"/>
        <end position="48"/>
    </location>
</feature>
<reference evidence="3 4" key="1">
    <citation type="submission" date="2019-12" db="EMBL/GenBank/DDBJ databases">
        <authorList>
            <person name="Alioto T."/>
            <person name="Alioto T."/>
            <person name="Gomez Garrido J."/>
        </authorList>
    </citation>
    <scope>NUCLEOTIDE SEQUENCE [LARGE SCALE GENOMIC DNA]</scope>
</reference>
<accession>A0A8S0PVJ9</accession>
<feature type="region of interest" description="Disordered" evidence="1">
    <location>
        <begin position="54"/>
        <end position="92"/>
    </location>
</feature>
<proteinExistence type="predicted"/>
<feature type="compositionally biased region" description="Gly residues" evidence="1">
    <location>
        <begin position="301"/>
        <end position="310"/>
    </location>
</feature>
<keyword evidence="2" id="KW-1133">Transmembrane helix</keyword>
<comment type="caution">
    <text evidence="3">The sequence shown here is derived from an EMBL/GenBank/DDBJ whole genome shotgun (WGS) entry which is preliminary data.</text>
</comment>
<dbReference type="Gramene" id="OE9A069724T1">
    <property type="protein sequence ID" value="OE9A069724C1"/>
    <property type="gene ID" value="OE9A069724"/>
</dbReference>